<keyword evidence="3" id="KW-1185">Reference proteome</keyword>
<proteinExistence type="predicted"/>
<reference evidence="2" key="2">
    <citation type="submission" date="2023-06" db="EMBL/GenBank/DDBJ databases">
        <authorList>
            <consortium name="Lawrence Berkeley National Laboratory"/>
            <person name="Haridas S."/>
            <person name="Hensen N."/>
            <person name="Bonometti L."/>
            <person name="Westerberg I."/>
            <person name="Brannstrom I.O."/>
            <person name="Guillou S."/>
            <person name="Cros-Aarteil S."/>
            <person name="Calhoun S."/>
            <person name="Kuo A."/>
            <person name="Mondo S."/>
            <person name="Pangilinan J."/>
            <person name="Riley R."/>
            <person name="Labutti K."/>
            <person name="Andreopoulos B."/>
            <person name="Lipzen A."/>
            <person name="Chen C."/>
            <person name="Yanf M."/>
            <person name="Daum C."/>
            <person name="Ng V."/>
            <person name="Clum A."/>
            <person name="Steindorff A."/>
            <person name="Ohm R."/>
            <person name="Martin F."/>
            <person name="Silar P."/>
            <person name="Natvig D."/>
            <person name="Lalanne C."/>
            <person name="Gautier V."/>
            <person name="Ament-Velasquez S.L."/>
            <person name="Kruys A."/>
            <person name="Hutchinson M.I."/>
            <person name="Powell A.J."/>
            <person name="Barry K."/>
            <person name="Miller A.N."/>
            <person name="Grigoriev I.V."/>
            <person name="Debuchy R."/>
            <person name="Gladieux P."/>
            <person name="Thoren M.H."/>
            <person name="Johannesson H."/>
        </authorList>
    </citation>
    <scope>NUCLEOTIDE SEQUENCE</scope>
    <source>
        <strain evidence="2">SMH4131-1</strain>
    </source>
</reference>
<evidence type="ECO:0000256" key="1">
    <source>
        <dbReference type="SAM" id="MobiDB-lite"/>
    </source>
</evidence>
<evidence type="ECO:0000313" key="3">
    <source>
        <dbReference type="Proteomes" id="UP001286456"/>
    </source>
</evidence>
<organism evidence="2 3">
    <name type="scientific">Cercophora scortea</name>
    <dbReference type="NCBI Taxonomy" id="314031"/>
    <lineage>
        <taxon>Eukaryota</taxon>
        <taxon>Fungi</taxon>
        <taxon>Dikarya</taxon>
        <taxon>Ascomycota</taxon>
        <taxon>Pezizomycotina</taxon>
        <taxon>Sordariomycetes</taxon>
        <taxon>Sordariomycetidae</taxon>
        <taxon>Sordariales</taxon>
        <taxon>Lasiosphaeriaceae</taxon>
        <taxon>Cercophora</taxon>
    </lineage>
</organism>
<accession>A0AAE0IPA2</accession>
<reference evidence="2" key="1">
    <citation type="journal article" date="2023" name="Mol. Phylogenet. Evol.">
        <title>Genome-scale phylogeny and comparative genomics of the fungal order Sordariales.</title>
        <authorList>
            <person name="Hensen N."/>
            <person name="Bonometti L."/>
            <person name="Westerberg I."/>
            <person name="Brannstrom I.O."/>
            <person name="Guillou S."/>
            <person name="Cros-Aarteil S."/>
            <person name="Calhoun S."/>
            <person name="Haridas S."/>
            <person name="Kuo A."/>
            <person name="Mondo S."/>
            <person name="Pangilinan J."/>
            <person name="Riley R."/>
            <person name="LaButti K."/>
            <person name="Andreopoulos B."/>
            <person name="Lipzen A."/>
            <person name="Chen C."/>
            <person name="Yan M."/>
            <person name="Daum C."/>
            <person name="Ng V."/>
            <person name="Clum A."/>
            <person name="Steindorff A."/>
            <person name="Ohm R.A."/>
            <person name="Martin F."/>
            <person name="Silar P."/>
            <person name="Natvig D.O."/>
            <person name="Lalanne C."/>
            <person name="Gautier V."/>
            <person name="Ament-Velasquez S.L."/>
            <person name="Kruys A."/>
            <person name="Hutchinson M.I."/>
            <person name="Powell A.J."/>
            <person name="Barry K."/>
            <person name="Miller A.N."/>
            <person name="Grigoriev I.V."/>
            <person name="Debuchy R."/>
            <person name="Gladieux P."/>
            <person name="Hiltunen Thoren M."/>
            <person name="Johannesson H."/>
        </authorList>
    </citation>
    <scope>NUCLEOTIDE SEQUENCE</scope>
    <source>
        <strain evidence="2">SMH4131-1</strain>
    </source>
</reference>
<name>A0AAE0IPA2_9PEZI</name>
<feature type="region of interest" description="Disordered" evidence="1">
    <location>
        <begin position="60"/>
        <end position="96"/>
    </location>
</feature>
<feature type="compositionally biased region" description="Low complexity" evidence="1">
    <location>
        <begin position="61"/>
        <end position="96"/>
    </location>
</feature>
<protein>
    <submittedName>
        <fullName evidence="2">Uncharacterized protein</fullName>
    </submittedName>
</protein>
<evidence type="ECO:0000313" key="2">
    <source>
        <dbReference type="EMBL" id="KAK3328545.1"/>
    </source>
</evidence>
<dbReference type="EMBL" id="JAUEPO010000003">
    <property type="protein sequence ID" value="KAK3328545.1"/>
    <property type="molecule type" value="Genomic_DNA"/>
</dbReference>
<comment type="caution">
    <text evidence="2">The sequence shown here is derived from an EMBL/GenBank/DDBJ whole genome shotgun (WGS) entry which is preliminary data.</text>
</comment>
<dbReference type="AlphaFoldDB" id="A0AAE0IPA2"/>
<sequence length="206" mass="22557">MAEIMEARDTVVVLVGTKLNGGFWSQGRAGRSISAYIYIYIYIYIDGFIVENQVGQVSIPSRQSGNQSVSSSSRPECASSSKQSGPRRTSSGTSSWRASATFTTKSCDNTFAIPDHCLVNHIIINCTMKEGRGKGNLNARLDIGNGPHLADLLAHRKLKHEHRAHVLARLGRKHRVLGMMDGGSGNTKTCRTRRSAVQRAADQPDW</sequence>
<gene>
    <name evidence="2" type="ORF">B0T19DRAFT_194513</name>
</gene>
<dbReference type="Proteomes" id="UP001286456">
    <property type="component" value="Unassembled WGS sequence"/>
</dbReference>
<feature type="region of interest" description="Disordered" evidence="1">
    <location>
        <begin position="177"/>
        <end position="206"/>
    </location>
</feature>